<reference evidence="3 4" key="1">
    <citation type="submission" date="2014-02" db="EMBL/GenBank/DDBJ databases">
        <title>Draft genome sequence of Lysinibacillus odysseyi NBRC 100172.</title>
        <authorList>
            <person name="Zhang F."/>
            <person name="Wang G."/>
            <person name="Zhang L."/>
        </authorList>
    </citation>
    <scope>NUCLEOTIDE SEQUENCE [LARGE SCALE GENOMIC DNA]</scope>
    <source>
        <strain evidence="3 4">NBRC 100172</strain>
    </source>
</reference>
<dbReference type="OrthoDB" id="1682769at2"/>
<protein>
    <recommendedName>
        <fullName evidence="2">TcaA 4th domain-containing protein</fullName>
    </recommendedName>
</protein>
<comment type="caution">
    <text evidence="3">The sequence shown here is derived from an EMBL/GenBank/DDBJ whole genome shotgun (WGS) entry which is preliminary data.</text>
</comment>
<keyword evidence="1" id="KW-1133">Transmembrane helix</keyword>
<evidence type="ECO:0000259" key="2">
    <source>
        <dbReference type="Pfam" id="PF22820"/>
    </source>
</evidence>
<dbReference type="InterPro" id="IPR054530">
    <property type="entry name" value="TcaA_4th"/>
</dbReference>
<feature type="transmembrane region" description="Helical" evidence="1">
    <location>
        <begin position="48"/>
        <end position="69"/>
    </location>
</feature>
<evidence type="ECO:0000313" key="4">
    <source>
        <dbReference type="Proteomes" id="UP000030437"/>
    </source>
</evidence>
<name>A0A0A3IH62_9BACI</name>
<evidence type="ECO:0000313" key="3">
    <source>
        <dbReference type="EMBL" id="KGR82168.1"/>
    </source>
</evidence>
<dbReference type="eggNOG" id="COG4640">
    <property type="taxonomic scope" value="Bacteria"/>
</dbReference>
<keyword evidence="1" id="KW-0812">Transmembrane</keyword>
<accession>A0A0A3IH62</accession>
<keyword evidence="1" id="KW-0472">Membrane</keyword>
<evidence type="ECO:0000256" key="1">
    <source>
        <dbReference type="SAM" id="Phobius"/>
    </source>
</evidence>
<gene>
    <name evidence="3" type="ORF">CD32_23085</name>
</gene>
<organism evidence="3 4">
    <name type="scientific">Lysinibacillus odysseyi 34hs-1 = NBRC 100172</name>
    <dbReference type="NCBI Taxonomy" id="1220589"/>
    <lineage>
        <taxon>Bacteria</taxon>
        <taxon>Bacillati</taxon>
        <taxon>Bacillota</taxon>
        <taxon>Bacilli</taxon>
        <taxon>Bacillales</taxon>
        <taxon>Bacillaceae</taxon>
        <taxon>Lysinibacillus</taxon>
    </lineage>
</organism>
<sequence>MKFCTNCGTGLKHTVRYCLTCGIEIMDEQPKQPQPSSAWQKLRTKQGYMLLSLVVLCAVIGHLVLSTLADPEKKIRSFEQVLQKKDADALYELLVKEPDIQGSPEQLLRFLSSEDIPASIDDLLNTAERVAKTKTDELWGSSQFASGDLLVLKHTKLLFYNSVDIAPLLVETEISLPKDAAITVAGKEYSASKEQLVKVGTFIPGDYPISYDAQFTILPVQGEGTFTVPSSMGKKQSVKLEEIIQGETVKLRSDYDGLLYINGKSTNQYISQIESLSPVSFNEKLKLKIVAKDENGNELHSNELPLTSNELVFEFPGVKERKKGQWNIHTLKDQVDAVWSQLQEDYQKVLKTIDFFIP</sequence>
<keyword evidence="4" id="KW-1185">Reference proteome</keyword>
<dbReference type="STRING" id="1220589.CD32_23085"/>
<dbReference type="EMBL" id="JPVP01000060">
    <property type="protein sequence ID" value="KGR82168.1"/>
    <property type="molecule type" value="Genomic_DNA"/>
</dbReference>
<dbReference type="AlphaFoldDB" id="A0A0A3IH62"/>
<dbReference type="RefSeq" id="WP_036159404.1">
    <property type="nucleotide sequence ID" value="NZ_AVCX01000001.1"/>
</dbReference>
<dbReference type="PANTHER" id="PTHR40038">
    <property type="entry name" value="MEMBRANE-ASSOCIATED PROTEIN TCAA"/>
    <property type="match status" value="1"/>
</dbReference>
<dbReference type="Pfam" id="PF22820">
    <property type="entry name" value="TcaA_3rd_4th"/>
    <property type="match status" value="1"/>
</dbReference>
<dbReference type="Proteomes" id="UP000030437">
    <property type="component" value="Unassembled WGS sequence"/>
</dbReference>
<proteinExistence type="predicted"/>
<dbReference type="PANTHER" id="PTHR40038:SF1">
    <property type="entry name" value="MEMBRANE-ASSOCIATED PROTEIN TCAA"/>
    <property type="match status" value="1"/>
</dbReference>
<feature type="domain" description="TcaA 4th" evidence="2">
    <location>
        <begin position="245"/>
        <end position="311"/>
    </location>
</feature>